<dbReference type="EMBL" id="JBEDUW010000005">
    <property type="protein sequence ID" value="KAK9925868.1"/>
    <property type="molecule type" value="Genomic_DNA"/>
</dbReference>
<keyword evidence="5" id="KW-0539">Nucleus</keyword>
<sequence>MIEEEAICLKQWNYWSNSKSYVLITQWSDVAVKNRLKSNDLIQVWSFRDRDNNLHLVLVKRGEDSNGAGCSSSSSSRNAVTTVGGGESSSGGDHAREDGITVGVLVGENRSKVGTEKSMEDVD</sequence>
<reference evidence="7 8" key="1">
    <citation type="journal article" date="2023" name="G3 (Bethesda)">
        <title>A chromosome-length genome assembly and annotation of blackberry (Rubus argutus, cv. 'Hillquist').</title>
        <authorList>
            <person name="Bruna T."/>
            <person name="Aryal R."/>
            <person name="Dudchenko O."/>
            <person name="Sargent D.J."/>
            <person name="Mead D."/>
            <person name="Buti M."/>
            <person name="Cavallini A."/>
            <person name="Hytonen T."/>
            <person name="Andres J."/>
            <person name="Pham M."/>
            <person name="Weisz D."/>
            <person name="Mascagni F."/>
            <person name="Usai G."/>
            <person name="Natali L."/>
            <person name="Bassil N."/>
            <person name="Fernandez G.E."/>
            <person name="Lomsadze A."/>
            <person name="Armour M."/>
            <person name="Olukolu B."/>
            <person name="Poorten T."/>
            <person name="Britton C."/>
            <person name="Davik J."/>
            <person name="Ashrafi H."/>
            <person name="Aiden E.L."/>
            <person name="Borodovsky M."/>
            <person name="Worthington M."/>
        </authorList>
    </citation>
    <scope>NUCLEOTIDE SEQUENCE [LARGE SCALE GENOMIC DNA]</scope>
    <source>
        <strain evidence="7">PI 553951</strain>
    </source>
</reference>
<dbReference type="PANTHER" id="PTHR31541">
    <property type="entry name" value="B3 DOMAIN PLANT PROTEIN-RELATED"/>
    <property type="match status" value="1"/>
</dbReference>
<gene>
    <name evidence="7" type="ORF">M0R45_023130</name>
</gene>
<comment type="caution">
    <text evidence="7">The sequence shown here is derived from an EMBL/GenBank/DDBJ whole genome shotgun (WGS) entry which is preliminary data.</text>
</comment>
<dbReference type="AlphaFoldDB" id="A0AAW1WMK8"/>
<protein>
    <recommendedName>
        <fullName evidence="9">B3 domain-containing protein</fullName>
    </recommendedName>
</protein>
<dbReference type="InterPro" id="IPR015300">
    <property type="entry name" value="DNA-bd_pseudobarrel_sf"/>
</dbReference>
<dbReference type="Gene3D" id="2.40.330.10">
    <property type="entry name" value="DNA-binding pseudobarrel domain"/>
    <property type="match status" value="1"/>
</dbReference>
<feature type="region of interest" description="Disordered" evidence="6">
    <location>
        <begin position="63"/>
        <end position="123"/>
    </location>
</feature>
<accession>A0AAW1WMK8</accession>
<evidence type="ECO:0000256" key="5">
    <source>
        <dbReference type="ARBA" id="ARBA00023242"/>
    </source>
</evidence>
<dbReference type="SUPFAM" id="SSF101936">
    <property type="entry name" value="DNA-binding pseudobarrel domain"/>
    <property type="match status" value="1"/>
</dbReference>
<evidence type="ECO:0000256" key="2">
    <source>
        <dbReference type="ARBA" id="ARBA00023015"/>
    </source>
</evidence>
<dbReference type="Proteomes" id="UP001457282">
    <property type="component" value="Unassembled WGS sequence"/>
</dbReference>
<evidence type="ECO:0000313" key="8">
    <source>
        <dbReference type="Proteomes" id="UP001457282"/>
    </source>
</evidence>
<dbReference type="GO" id="GO:0003677">
    <property type="term" value="F:DNA binding"/>
    <property type="evidence" value="ECO:0007669"/>
    <property type="project" value="UniProtKB-KW"/>
</dbReference>
<proteinExistence type="predicted"/>
<dbReference type="InterPro" id="IPR005508">
    <property type="entry name" value="At2g31720-like"/>
</dbReference>
<comment type="subcellular location">
    <subcellularLocation>
        <location evidence="1">Nucleus</location>
    </subcellularLocation>
</comment>
<keyword evidence="4" id="KW-0804">Transcription</keyword>
<organism evidence="7 8">
    <name type="scientific">Rubus argutus</name>
    <name type="common">Southern blackberry</name>
    <dbReference type="NCBI Taxonomy" id="59490"/>
    <lineage>
        <taxon>Eukaryota</taxon>
        <taxon>Viridiplantae</taxon>
        <taxon>Streptophyta</taxon>
        <taxon>Embryophyta</taxon>
        <taxon>Tracheophyta</taxon>
        <taxon>Spermatophyta</taxon>
        <taxon>Magnoliopsida</taxon>
        <taxon>eudicotyledons</taxon>
        <taxon>Gunneridae</taxon>
        <taxon>Pentapetalae</taxon>
        <taxon>rosids</taxon>
        <taxon>fabids</taxon>
        <taxon>Rosales</taxon>
        <taxon>Rosaceae</taxon>
        <taxon>Rosoideae</taxon>
        <taxon>Rosoideae incertae sedis</taxon>
        <taxon>Rubus</taxon>
    </lineage>
</organism>
<dbReference type="GO" id="GO:0005634">
    <property type="term" value="C:nucleus"/>
    <property type="evidence" value="ECO:0007669"/>
    <property type="project" value="UniProtKB-SubCell"/>
</dbReference>
<evidence type="ECO:0000256" key="4">
    <source>
        <dbReference type="ARBA" id="ARBA00023163"/>
    </source>
</evidence>
<evidence type="ECO:0000256" key="6">
    <source>
        <dbReference type="SAM" id="MobiDB-lite"/>
    </source>
</evidence>
<name>A0AAW1WMK8_RUBAR</name>
<feature type="compositionally biased region" description="Basic and acidic residues" evidence="6">
    <location>
        <begin position="109"/>
        <end position="123"/>
    </location>
</feature>
<keyword evidence="3" id="KW-0238">DNA-binding</keyword>
<dbReference type="PANTHER" id="PTHR31541:SF25">
    <property type="entry name" value="GAMMA-GLIADIN B"/>
    <property type="match status" value="1"/>
</dbReference>
<keyword evidence="8" id="KW-1185">Reference proteome</keyword>
<evidence type="ECO:0008006" key="9">
    <source>
        <dbReference type="Google" id="ProtNLM"/>
    </source>
</evidence>
<evidence type="ECO:0000313" key="7">
    <source>
        <dbReference type="EMBL" id="KAK9925868.1"/>
    </source>
</evidence>
<evidence type="ECO:0000256" key="3">
    <source>
        <dbReference type="ARBA" id="ARBA00023125"/>
    </source>
</evidence>
<keyword evidence="2" id="KW-0805">Transcription regulation</keyword>
<evidence type="ECO:0000256" key="1">
    <source>
        <dbReference type="ARBA" id="ARBA00004123"/>
    </source>
</evidence>